<dbReference type="EMBL" id="JANDHW010000022">
    <property type="protein sequence ID" value="MCP9613091.1"/>
    <property type="molecule type" value="Genomic_DNA"/>
</dbReference>
<dbReference type="InterPro" id="IPR021670">
    <property type="entry name" value="DUF3256"/>
</dbReference>
<dbReference type="SUPFAM" id="SSF160925">
    <property type="entry name" value="PG1388-like"/>
    <property type="match status" value="1"/>
</dbReference>
<feature type="chain" id="PRO_5046821740" evidence="1">
    <location>
        <begin position="20"/>
        <end position="216"/>
    </location>
</feature>
<keyword evidence="1" id="KW-0732">Signal</keyword>
<dbReference type="RefSeq" id="WP_255028482.1">
    <property type="nucleotide sequence ID" value="NZ_JANDHW010000022.1"/>
</dbReference>
<name>A0ABT1MMF2_9BACT</name>
<evidence type="ECO:0000256" key="1">
    <source>
        <dbReference type="SAM" id="SignalP"/>
    </source>
</evidence>
<organism evidence="2 3">
    <name type="scientific">Coprobacter tertius</name>
    <dbReference type="NCBI Taxonomy" id="2944915"/>
    <lineage>
        <taxon>Bacteria</taxon>
        <taxon>Pseudomonadati</taxon>
        <taxon>Bacteroidota</taxon>
        <taxon>Bacteroidia</taxon>
        <taxon>Bacteroidales</taxon>
        <taxon>Barnesiellaceae</taxon>
        <taxon>Coprobacter</taxon>
    </lineage>
</organism>
<proteinExistence type="predicted"/>
<evidence type="ECO:0000313" key="3">
    <source>
        <dbReference type="Proteomes" id="UP001205603"/>
    </source>
</evidence>
<evidence type="ECO:0000313" key="2">
    <source>
        <dbReference type="EMBL" id="MCP9613091.1"/>
    </source>
</evidence>
<comment type="caution">
    <text evidence="2">The sequence shown here is derived from an EMBL/GenBank/DDBJ whole genome shotgun (WGS) entry which is preliminary data.</text>
</comment>
<keyword evidence="3" id="KW-1185">Reference proteome</keyword>
<dbReference type="Proteomes" id="UP001205603">
    <property type="component" value="Unassembled WGS sequence"/>
</dbReference>
<accession>A0ABT1MMF2</accession>
<feature type="signal peptide" evidence="1">
    <location>
        <begin position="1"/>
        <end position="19"/>
    </location>
</feature>
<protein>
    <submittedName>
        <fullName evidence="2">DUF3256 family protein</fullName>
    </submittedName>
</protein>
<dbReference type="Pfam" id="PF11644">
    <property type="entry name" value="DUF3256"/>
    <property type="match status" value="1"/>
</dbReference>
<gene>
    <name evidence="2" type="ORF">NMU02_13410</name>
</gene>
<sequence>MRKIFIFICIVFLTLSAEAQRVASFFYVMPEELIPQLETNRRKDIIDLYKHDKKGGVTNSLGGKSDVIELSENYLEVGMSASSTLQIKLLPWQQKDTTGTIITVIRTVCAPACNSTIEFYDTNWTRLKTEDFISLPTDKMMFKSESADSVSVKKALQLIDISLMRYDLALGNDDLQFTTTIGDYMPEEYYKQIKPLLRESPLLYKWNGKCFVIKEQ</sequence>
<reference evidence="2 3" key="1">
    <citation type="submission" date="2022-07" db="EMBL/GenBank/DDBJ databases">
        <title>Fecal culturing of patients with breast cancer.</title>
        <authorList>
            <person name="Teng N.M.Y."/>
            <person name="Kiu R."/>
            <person name="Evans R."/>
            <person name="Baker D.J."/>
            <person name="Zenner C."/>
            <person name="Robinson S.D."/>
            <person name="Hall L.J."/>
        </authorList>
    </citation>
    <scope>NUCLEOTIDE SEQUENCE [LARGE SCALE GENOMIC DNA]</scope>
    <source>
        <strain evidence="2 3">LH1063</strain>
    </source>
</reference>